<reference evidence="1 2" key="1">
    <citation type="submission" date="2018-06" db="EMBL/GenBank/DDBJ databases">
        <title>Comparative genomics reveals the genomic features of Rhizophagus irregularis, R. cerebriforme, R. diaphanum and Gigaspora rosea, and their symbiotic lifestyle signature.</title>
        <authorList>
            <person name="Morin E."/>
            <person name="San Clemente H."/>
            <person name="Chen E.C.H."/>
            <person name="De La Providencia I."/>
            <person name="Hainaut M."/>
            <person name="Kuo A."/>
            <person name="Kohler A."/>
            <person name="Murat C."/>
            <person name="Tang N."/>
            <person name="Roy S."/>
            <person name="Loubradou J."/>
            <person name="Henrissat B."/>
            <person name="Grigoriev I.V."/>
            <person name="Corradi N."/>
            <person name="Roux C."/>
            <person name="Martin F.M."/>
        </authorList>
    </citation>
    <scope>NUCLEOTIDE SEQUENCE [LARGE SCALE GENOMIC DNA]</scope>
    <source>
        <strain evidence="1 2">DAOM 227022</strain>
    </source>
</reference>
<comment type="caution">
    <text evidence="1">The sequence shown here is derived from an EMBL/GenBank/DDBJ whole genome shotgun (WGS) entry which is preliminary data.</text>
</comment>
<proteinExistence type="predicted"/>
<protein>
    <submittedName>
        <fullName evidence="1">Uncharacterized protein</fullName>
    </submittedName>
</protein>
<evidence type="ECO:0000313" key="2">
    <source>
        <dbReference type="Proteomes" id="UP000265703"/>
    </source>
</evidence>
<organism evidence="1 2">
    <name type="scientific">Glomus cerebriforme</name>
    <dbReference type="NCBI Taxonomy" id="658196"/>
    <lineage>
        <taxon>Eukaryota</taxon>
        <taxon>Fungi</taxon>
        <taxon>Fungi incertae sedis</taxon>
        <taxon>Mucoromycota</taxon>
        <taxon>Glomeromycotina</taxon>
        <taxon>Glomeromycetes</taxon>
        <taxon>Glomerales</taxon>
        <taxon>Glomeraceae</taxon>
        <taxon>Glomus</taxon>
    </lineage>
</organism>
<dbReference type="Proteomes" id="UP000265703">
    <property type="component" value="Unassembled WGS sequence"/>
</dbReference>
<dbReference type="EMBL" id="QKYT01000395">
    <property type="protein sequence ID" value="RIA85943.1"/>
    <property type="molecule type" value="Genomic_DNA"/>
</dbReference>
<sequence length="53" mass="6229">MDISELNIQKSFITFMMTSHKECTEPENISRQVQQDDTNKEQVEMIQLNNTIP</sequence>
<evidence type="ECO:0000313" key="1">
    <source>
        <dbReference type="EMBL" id="RIA85943.1"/>
    </source>
</evidence>
<name>A0A397SIE8_9GLOM</name>
<dbReference type="AlphaFoldDB" id="A0A397SIE8"/>
<accession>A0A397SIE8</accession>
<keyword evidence="2" id="KW-1185">Reference proteome</keyword>
<gene>
    <name evidence="1" type="ORF">C1645_830056</name>
</gene>